<accession>A0A291LBJ6</accession>
<evidence type="ECO:0000313" key="3">
    <source>
        <dbReference type="Proteomes" id="UP000229963"/>
    </source>
</evidence>
<dbReference type="SUPFAM" id="SSF52540">
    <property type="entry name" value="P-loop containing nucleoside triphosphate hydrolases"/>
    <property type="match status" value="1"/>
</dbReference>
<dbReference type="Gene3D" id="3.40.50.300">
    <property type="entry name" value="P-loop containing nucleotide triphosphate hydrolases"/>
    <property type="match status" value="2"/>
</dbReference>
<keyword evidence="2" id="KW-0347">Helicase</keyword>
<keyword evidence="2" id="KW-0067">ATP-binding</keyword>
<name>A0A291LBJ6_9CAUD</name>
<dbReference type="GO" id="GO:0016787">
    <property type="term" value="F:hydrolase activity"/>
    <property type="evidence" value="ECO:0007669"/>
    <property type="project" value="InterPro"/>
</dbReference>
<keyword evidence="3" id="KW-1185">Reference proteome</keyword>
<dbReference type="PANTHER" id="PTHR47396">
    <property type="entry name" value="TYPE I RESTRICTION ENZYME ECOKI R PROTEIN"/>
    <property type="match status" value="1"/>
</dbReference>
<dbReference type="GO" id="GO:0004386">
    <property type="term" value="F:helicase activity"/>
    <property type="evidence" value="ECO:0007669"/>
    <property type="project" value="UniProtKB-KW"/>
</dbReference>
<keyword evidence="2" id="KW-0378">Hydrolase</keyword>
<sequence>MVETLERQIAAIDKDAILRALGDLPVTPYDHQFVAYEACQQAIRKYPGPVIVDAAVSAGKTIMIAMLARRIRDLGYPAMILSRQAEIIDQDHEELKNFQVWSSIYCAGINNTKSNKFPIIVGSEGTVIGGIKPGEKLANYAPLFLLIDECHHVNIEDLIRSENRKVPEYLVENGAYVLDEFGEKVQVGEHVGETYEEMIESGRAAYTIIIRTFQERCRRVHGKELRIIGYTGTPYRGCESIIQPDLKEPGFWRKKVCEISTEYLVSVGAVVPTRFGISDLRYDLSQWRSTGEEGIKEFSDADMKAMEAAIHKDKKLTQKIMAEVYAITENRNGVLVTCAGVRHCKEAAAALPEGTPFAIITEDTTPRKRREILKDANTGKIKFIFQVNALTTGVNVPFWDTSVILRKIGSLTLLTQLLGRGMRILKPFHLAAGYTKEDHLVLDYAGTLDELGSLYFSPLLEAYQHNADESKGKLVQRCPKCYAAGRTVMNGEHARRCRWVDPDTKIRCDHFFTFITCDDWKDSSGKIVTQKGCGAKNDIVARICRCCGNSLVDPNEKLSHTAYSKDDYCAVRDFRIEPARGRNGNDTGGVAFRYVLERDGVEFIAWQVFWPGSDSPQARKEWLHNAVNKHVLDGSMRKQIKECRTVGAVMSYAGYFMRPLKVTHRKIGKGKDVISNKIFLNEDF</sequence>
<dbReference type="GO" id="GO:0003677">
    <property type="term" value="F:DNA binding"/>
    <property type="evidence" value="ECO:0007669"/>
    <property type="project" value="InterPro"/>
</dbReference>
<dbReference type="PROSITE" id="PS51194">
    <property type="entry name" value="HELICASE_CTER"/>
    <property type="match status" value="1"/>
</dbReference>
<keyword evidence="2" id="KW-0547">Nucleotide-binding</keyword>
<dbReference type="RefSeq" id="YP_009792810.1">
    <property type="nucleotide sequence ID" value="NC_047862.1"/>
</dbReference>
<dbReference type="InterPro" id="IPR027417">
    <property type="entry name" value="P-loop_NTPase"/>
</dbReference>
<dbReference type="KEGG" id="vg:54983019"/>
<protein>
    <submittedName>
        <fullName evidence="2">DNA helicase</fullName>
    </submittedName>
</protein>
<dbReference type="InterPro" id="IPR050742">
    <property type="entry name" value="Helicase_Restrict-Modif_Enz"/>
</dbReference>
<dbReference type="EMBL" id="MF614100">
    <property type="protein sequence ID" value="ATI16414.1"/>
    <property type="molecule type" value="Genomic_DNA"/>
</dbReference>
<dbReference type="GO" id="GO:0005524">
    <property type="term" value="F:ATP binding"/>
    <property type="evidence" value="ECO:0007669"/>
    <property type="project" value="InterPro"/>
</dbReference>
<dbReference type="PANTHER" id="PTHR47396:SF1">
    <property type="entry name" value="ATP-DEPENDENT HELICASE IRC3-RELATED"/>
    <property type="match status" value="1"/>
</dbReference>
<dbReference type="Pfam" id="PF04851">
    <property type="entry name" value="ResIII"/>
    <property type="match status" value="1"/>
</dbReference>
<feature type="domain" description="Helicase C-terminal" evidence="1">
    <location>
        <begin position="320"/>
        <end position="470"/>
    </location>
</feature>
<dbReference type="Pfam" id="PF00271">
    <property type="entry name" value="Helicase_C"/>
    <property type="match status" value="1"/>
</dbReference>
<evidence type="ECO:0000313" key="2">
    <source>
        <dbReference type="EMBL" id="ATI16414.1"/>
    </source>
</evidence>
<dbReference type="Proteomes" id="UP000229963">
    <property type="component" value="Segment"/>
</dbReference>
<dbReference type="InterPro" id="IPR006935">
    <property type="entry name" value="Helicase/UvrB_N"/>
</dbReference>
<dbReference type="InterPro" id="IPR001650">
    <property type="entry name" value="Helicase_C-like"/>
</dbReference>
<dbReference type="SMART" id="SM00490">
    <property type="entry name" value="HELICc"/>
    <property type="match status" value="1"/>
</dbReference>
<evidence type="ECO:0000259" key="1">
    <source>
        <dbReference type="PROSITE" id="PS51194"/>
    </source>
</evidence>
<dbReference type="GeneID" id="54983019"/>
<proteinExistence type="predicted"/>
<organism evidence="2 3">
    <name type="scientific">Klebsiella phage vB_KpnS_IME279</name>
    <dbReference type="NCBI Taxonomy" id="2041211"/>
    <lineage>
        <taxon>Viruses</taxon>
        <taxon>Duplodnaviria</taxon>
        <taxon>Heunggongvirae</taxon>
        <taxon>Uroviricota</taxon>
        <taxon>Caudoviricetes</taxon>
        <taxon>Sortsnevirus</taxon>
        <taxon>Sortsnevirus IME279</taxon>
    </lineage>
</organism>
<reference evidence="3" key="1">
    <citation type="submission" date="2017-08" db="EMBL/GenBank/DDBJ databases">
        <authorList>
            <person name="Zhao F."/>
            <person name="Pan X."/>
            <person name="Tong Y."/>
        </authorList>
    </citation>
    <scope>NUCLEOTIDE SEQUENCE [LARGE SCALE GENOMIC DNA]</scope>
</reference>